<dbReference type="GO" id="GO:0003700">
    <property type="term" value="F:DNA-binding transcription factor activity"/>
    <property type="evidence" value="ECO:0007669"/>
    <property type="project" value="InterPro"/>
</dbReference>
<dbReference type="AlphaFoldDB" id="A0A7X7LYS4"/>
<evidence type="ECO:0000259" key="5">
    <source>
        <dbReference type="PROSITE" id="PS50931"/>
    </source>
</evidence>
<dbReference type="SUPFAM" id="SSF46785">
    <property type="entry name" value="Winged helix' DNA-binding domain"/>
    <property type="match status" value="1"/>
</dbReference>
<dbReference type="PANTHER" id="PTHR30537">
    <property type="entry name" value="HTH-TYPE TRANSCRIPTIONAL REGULATOR"/>
    <property type="match status" value="1"/>
</dbReference>
<dbReference type="InterPro" id="IPR036390">
    <property type="entry name" value="WH_DNA-bd_sf"/>
</dbReference>
<evidence type="ECO:0000256" key="3">
    <source>
        <dbReference type="ARBA" id="ARBA00023125"/>
    </source>
</evidence>
<name>A0A7X7LYS4_9RHOO</name>
<proteinExistence type="inferred from homology"/>
<dbReference type="InterPro" id="IPR000847">
    <property type="entry name" value="LysR_HTH_N"/>
</dbReference>
<keyword evidence="4" id="KW-0804">Transcription</keyword>
<evidence type="ECO:0000256" key="1">
    <source>
        <dbReference type="ARBA" id="ARBA00009437"/>
    </source>
</evidence>
<dbReference type="RefSeq" id="WP_068809240.1">
    <property type="nucleotide sequence ID" value="NZ_MBFM01000005.1"/>
</dbReference>
<comment type="caution">
    <text evidence="6">The sequence shown here is derived from an EMBL/GenBank/DDBJ whole genome shotgun (WGS) entry which is preliminary data.</text>
</comment>
<dbReference type="Pfam" id="PF00126">
    <property type="entry name" value="HTH_1"/>
    <property type="match status" value="1"/>
</dbReference>
<dbReference type="FunFam" id="1.10.10.10:FF:000038">
    <property type="entry name" value="Glycine cleavage system transcriptional activator"/>
    <property type="match status" value="1"/>
</dbReference>
<dbReference type="Gene3D" id="1.10.10.10">
    <property type="entry name" value="Winged helix-like DNA-binding domain superfamily/Winged helix DNA-binding domain"/>
    <property type="match status" value="1"/>
</dbReference>
<dbReference type="InterPro" id="IPR036388">
    <property type="entry name" value="WH-like_DNA-bd_sf"/>
</dbReference>
<dbReference type="PANTHER" id="PTHR30537:SF26">
    <property type="entry name" value="GLYCINE CLEAVAGE SYSTEM TRANSCRIPTIONAL ACTIVATOR"/>
    <property type="match status" value="1"/>
</dbReference>
<evidence type="ECO:0000256" key="2">
    <source>
        <dbReference type="ARBA" id="ARBA00023015"/>
    </source>
</evidence>
<comment type="similarity">
    <text evidence="1">Belongs to the LysR transcriptional regulatory family.</text>
</comment>
<keyword evidence="3" id="KW-0238">DNA-binding</keyword>
<dbReference type="InterPro" id="IPR005119">
    <property type="entry name" value="LysR_subst-bd"/>
</dbReference>
<dbReference type="GO" id="GO:0043565">
    <property type="term" value="F:sequence-specific DNA binding"/>
    <property type="evidence" value="ECO:0007669"/>
    <property type="project" value="TreeGrafter"/>
</dbReference>
<dbReference type="Pfam" id="PF03466">
    <property type="entry name" value="LysR_substrate"/>
    <property type="match status" value="1"/>
</dbReference>
<dbReference type="InterPro" id="IPR058163">
    <property type="entry name" value="LysR-type_TF_proteobact-type"/>
</dbReference>
<evidence type="ECO:0000313" key="6">
    <source>
        <dbReference type="EMBL" id="NLF55644.1"/>
    </source>
</evidence>
<dbReference type="Gene3D" id="3.40.190.10">
    <property type="entry name" value="Periplasmic binding protein-like II"/>
    <property type="match status" value="2"/>
</dbReference>
<dbReference type="EMBL" id="JAAYYV010000426">
    <property type="protein sequence ID" value="NLF55644.1"/>
    <property type="molecule type" value="Genomic_DNA"/>
</dbReference>
<sequence length="320" mass="34207">MSYRLPSLALLRTFEAAARHLSFKRAAAEVCVTPSAVSQQIRALEEWLGAPLFHRMTRGLALTAQGEAMLPKLREGFECIAAAVELTRQAGDGPLQLTAPPSFASYWLVPRLPAFAAAHPGIELRLASTPAAIERRGEAAVLETLAEDPRAPANELAIVYGHGSYPGFLVERILVPDYVPVCAAALASGERPLRTPADLARHVLIHDETLDEEAGARSGWGAWLRLGGVEGVEGVDPGRGPRFAHAVLALEAARAGQGVALISRLSIGAHLASGELVVPFDLPLPSPRAYYLVMRAAIAHRPAVRAFRDWLVQTAQAAAR</sequence>
<feature type="domain" description="HTH lysR-type" evidence="5">
    <location>
        <begin position="6"/>
        <end position="63"/>
    </location>
</feature>
<accession>A0A7X7LYS4</accession>
<dbReference type="SUPFAM" id="SSF53850">
    <property type="entry name" value="Periplasmic binding protein-like II"/>
    <property type="match status" value="1"/>
</dbReference>
<dbReference type="CDD" id="cd08432">
    <property type="entry name" value="PBP2_GcdR_TrpI_HvrB_AmpR_like"/>
    <property type="match status" value="1"/>
</dbReference>
<keyword evidence="2" id="KW-0805">Transcription regulation</keyword>
<gene>
    <name evidence="6" type="ORF">GX576_14850</name>
</gene>
<dbReference type="PROSITE" id="PS50931">
    <property type="entry name" value="HTH_LYSR"/>
    <property type="match status" value="1"/>
</dbReference>
<protein>
    <submittedName>
        <fullName evidence="6">LysR family transcriptional regulator</fullName>
    </submittedName>
</protein>
<dbReference type="OrthoDB" id="9178397at2"/>
<evidence type="ECO:0000256" key="4">
    <source>
        <dbReference type="ARBA" id="ARBA00023163"/>
    </source>
</evidence>
<dbReference type="Proteomes" id="UP000536534">
    <property type="component" value="Unassembled WGS sequence"/>
</dbReference>
<reference evidence="6 7" key="1">
    <citation type="journal article" date="2020" name="Biotechnol. Biofuels">
        <title>New insights from the biogas microbiome by comprehensive genome-resolved metagenomics of nearly 1600 species originating from multiple anaerobic digesters.</title>
        <authorList>
            <person name="Campanaro S."/>
            <person name="Treu L."/>
            <person name="Rodriguez-R L.M."/>
            <person name="Kovalovszki A."/>
            <person name="Ziels R.M."/>
            <person name="Maus I."/>
            <person name="Zhu X."/>
            <person name="Kougias P.G."/>
            <person name="Basile A."/>
            <person name="Luo G."/>
            <person name="Schluter A."/>
            <person name="Konstantinidis K.T."/>
            <person name="Angelidaki I."/>
        </authorList>
    </citation>
    <scope>NUCLEOTIDE SEQUENCE [LARGE SCALE GENOMIC DNA]</scope>
    <source>
        <strain evidence="6">AS06rmzACSIP_256</strain>
    </source>
</reference>
<dbReference type="PRINTS" id="PR00039">
    <property type="entry name" value="HTHLYSR"/>
</dbReference>
<organism evidence="6 7">
    <name type="scientific">Thauera phenolivorans</name>
    <dbReference type="NCBI Taxonomy" id="1792543"/>
    <lineage>
        <taxon>Bacteria</taxon>
        <taxon>Pseudomonadati</taxon>
        <taxon>Pseudomonadota</taxon>
        <taxon>Betaproteobacteria</taxon>
        <taxon>Rhodocyclales</taxon>
        <taxon>Zoogloeaceae</taxon>
        <taxon>Thauera</taxon>
    </lineage>
</organism>
<dbReference type="GO" id="GO:0006351">
    <property type="term" value="P:DNA-templated transcription"/>
    <property type="evidence" value="ECO:0007669"/>
    <property type="project" value="TreeGrafter"/>
</dbReference>
<evidence type="ECO:0000313" key="7">
    <source>
        <dbReference type="Proteomes" id="UP000536534"/>
    </source>
</evidence>